<evidence type="ECO:0000256" key="1">
    <source>
        <dbReference type="SAM" id="MobiDB-lite"/>
    </source>
</evidence>
<evidence type="ECO:0000313" key="4">
    <source>
        <dbReference type="Proteomes" id="UP000559027"/>
    </source>
</evidence>
<feature type="region of interest" description="Disordered" evidence="1">
    <location>
        <begin position="112"/>
        <end position="245"/>
    </location>
</feature>
<keyword evidence="4" id="KW-1185">Reference proteome</keyword>
<gene>
    <name evidence="3" type="ORF">D9756_002098</name>
</gene>
<accession>A0A8H5GBN3</accession>
<feature type="compositionally biased region" description="Basic and acidic residues" evidence="1">
    <location>
        <begin position="153"/>
        <end position="171"/>
    </location>
</feature>
<dbReference type="AlphaFoldDB" id="A0A8H5GBN3"/>
<evidence type="ECO:0000313" key="3">
    <source>
        <dbReference type="EMBL" id="KAF5362057.1"/>
    </source>
</evidence>
<feature type="compositionally biased region" description="Polar residues" evidence="1">
    <location>
        <begin position="230"/>
        <end position="245"/>
    </location>
</feature>
<feature type="compositionally biased region" description="Basic and acidic residues" evidence="1">
    <location>
        <begin position="190"/>
        <end position="216"/>
    </location>
</feature>
<feature type="compositionally biased region" description="Acidic residues" evidence="1">
    <location>
        <begin position="179"/>
        <end position="188"/>
    </location>
</feature>
<name>A0A8H5GBN3_9AGAR</name>
<feature type="signal peptide" evidence="2">
    <location>
        <begin position="1"/>
        <end position="18"/>
    </location>
</feature>
<proteinExistence type="predicted"/>
<evidence type="ECO:0000256" key="2">
    <source>
        <dbReference type="SAM" id="SignalP"/>
    </source>
</evidence>
<reference evidence="3 4" key="1">
    <citation type="journal article" date="2020" name="ISME J.">
        <title>Uncovering the hidden diversity of litter-decomposition mechanisms in mushroom-forming fungi.</title>
        <authorList>
            <person name="Floudas D."/>
            <person name="Bentzer J."/>
            <person name="Ahren D."/>
            <person name="Johansson T."/>
            <person name="Persson P."/>
            <person name="Tunlid A."/>
        </authorList>
    </citation>
    <scope>NUCLEOTIDE SEQUENCE [LARGE SCALE GENOMIC DNA]</scope>
    <source>
        <strain evidence="3 4">CBS 146.42</strain>
    </source>
</reference>
<sequence length="245" mass="26831">MHLIASTALLALASLAVATTPATRFMVDGNHKFQCRRVNRVNWRKFEFEKKVVTLVVKDARGNILGQQNVRPDDGFADVFFPEYFDRVARFALVDTRTSAVFAEGEDISIDCPKRDGNSWNGDQPWDNNRPWDSGVSAEHEMDGPRGGPGGIRGDHNFGGDDRDGGDDRGDGNLSNDSRDDEDSDGEDSGNQRREEEVLRSKHHKLLDGMRRKGDGGRAAPSPLGPETGGTASTPADQSTETMLS</sequence>
<keyword evidence="2" id="KW-0732">Signal</keyword>
<dbReference type="Proteomes" id="UP000559027">
    <property type="component" value="Unassembled WGS sequence"/>
</dbReference>
<organism evidence="3 4">
    <name type="scientific">Leucocoprinus leucothites</name>
    <dbReference type="NCBI Taxonomy" id="201217"/>
    <lineage>
        <taxon>Eukaryota</taxon>
        <taxon>Fungi</taxon>
        <taxon>Dikarya</taxon>
        <taxon>Basidiomycota</taxon>
        <taxon>Agaricomycotina</taxon>
        <taxon>Agaricomycetes</taxon>
        <taxon>Agaricomycetidae</taxon>
        <taxon>Agaricales</taxon>
        <taxon>Agaricineae</taxon>
        <taxon>Agaricaceae</taxon>
        <taxon>Leucocoprinus</taxon>
    </lineage>
</organism>
<comment type="caution">
    <text evidence="3">The sequence shown here is derived from an EMBL/GenBank/DDBJ whole genome shotgun (WGS) entry which is preliminary data.</text>
</comment>
<dbReference type="EMBL" id="JAACJO010000002">
    <property type="protein sequence ID" value="KAF5362057.1"/>
    <property type="molecule type" value="Genomic_DNA"/>
</dbReference>
<feature type="chain" id="PRO_5034852223" evidence="2">
    <location>
        <begin position="19"/>
        <end position="245"/>
    </location>
</feature>
<protein>
    <submittedName>
        <fullName evidence="3">Uncharacterized protein</fullName>
    </submittedName>
</protein>